<dbReference type="PANTHER" id="PTHR10492:SF57">
    <property type="entry name" value="ATP-DEPENDENT DNA HELICASE"/>
    <property type="match status" value="1"/>
</dbReference>
<keyword evidence="1" id="KW-0812">Transmembrane</keyword>
<keyword evidence="1" id="KW-1133">Transmembrane helix</keyword>
<proteinExistence type="predicted"/>
<dbReference type="RefSeq" id="XP_044313378.1">
    <property type="nucleotide sequence ID" value="XM_044457443.1"/>
</dbReference>
<sequence>MLRENVWNHLHYFRALFSQFLVDMYAKIETERLNFIRLNQKKLRAESYIHLQDAIGRNDVDLAQFGQMVILPSSFTGSPRYMHEKTQDAMTYVRYYGRPDLFITFTCNPKWKEIKSALFLGQKPHDRHDIIARVFHLKVKAIMSLINSHSLFGEVQCFMYTIEWQKRGLPHAHILIWLKSKITPQQIDSIICAEIPDSEKDPLLYEIVKANMIHGPCGRLNLKSPCMNEGNCSKKFPRSLLNETVTGKDGYPKYRRRAPEDGGFTMEINGNIIDNRWVVPYNCVLLRTFEAHINVELCSSIKSIKYVCKYINKGSDQATFTVESPTNEVQLYQNGGNAHCSTRTSHLEPLTIIDDGVIILNDGTATVNGQLLTGTFLVTFDEEVKVNNTLYRNLKSYVKKFPAPAASTVLNITDHQEILSLPYLQKLNIEPLRYIGEMEKRLENRPIISGVAAIAFFAICFIIFKLYQRRQRVRRQHDLQVIIDGFKKSEDVLHQSGGGVNTVTRQQRSCQTDHA</sequence>
<name>A0ABM5J3H1_DRORH</name>
<keyword evidence="4" id="KW-1185">Reference proteome</keyword>
<protein>
    <recommendedName>
        <fullName evidence="2">Helitron helicase-like domain-containing protein</fullName>
    </recommendedName>
</protein>
<evidence type="ECO:0000313" key="4">
    <source>
        <dbReference type="Proteomes" id="UP001652680"/>
    </source>
</evidence>
<keyword evidence="1" id="KW-0472">Membrane</keyword>
<dbReference type="GeneID" id="123037333"/>
<feature type="domain" description="Helitron helicase-like" evidence="2">
    <location>
        <begin position="5"/>
        <end position="176"/>
    </location>
</feature>
<dbReference type="InterPro" id="IPR009882">
    <property type="entry name" value="Gypsy"/>
</dbReference>
<dbReference type="InterPro" id="IPR025476">
    <property type="entry name" value="Helitron_helicase-like"/>
</dbReference>
<reference evidence="3" key="2">
    <citation type="submission" date="2025-05" db="UniProtKB">
        <authorList>
            <consortium name="EnsemblMetazoa"/>
        </authorList>
    </citation>
    <scope>IDENTIFICATION</scope>
</reference>
<evidence type="ECO:0000313" key="3">
    <source>
        <dbReference type="EnsemblMetazoa" id="XP_044313378.1"/>
    </source>
</evidence>
<dbReference type="EnsemblMetazoa" id="XM_044457443.1">
    <property type="protein sequence ID" value="XP_044313378.1"/>
    <property type="gene ID" value="LOC123037333"/>
</dbReference>
<dbReference type="Proteomes" id="UP001652680">
    <property type="component" value="Unassembled WGS sequence"/>
</dbReference>
<feature type="transmembrane region" description="Helical" evidence="1">
    <location>
        <begin position="447"/>
        <end position="467"/>
    </location>
</feature>
<evidence type="ECO:0000259" key="2">
    <source>
        <dbReference type="Pfam" id="PF14214"/>
    </source>
</evidence>
<dbReference type="Pfam" id="PF07253">
    <property type="entry name" value="Gypsy"/>
    <property type="match status" value="1"/>
</dbReference>
<evidence type="ECO:0000256" key="1">
    <source>
        <dbReference type="SAM" id="Phobius"/>
    </source>
</evidence>
<dbReference type="PANTHER" id="PTHR10492">
    <property type="match status" value="1"/>
</dbReference>
<organism evidence="3 4">
    <name type="scientific">Drosophila rhopaloa</name>
    <name type="common">Fruit fly</name>
    <dbReference type="NCBI Taxonomy" id="1041015"/>
    <lineage>
        <taxon>Eukaryota</taxon>
        <taxon>Metazoa</taxon>
        <taxon>Ecdysozoa</taxon>
        <taxon>Arthropoda</taxon>
        <taxon>Hexapoda</taxon>
        <taxon>Insecta</taxon>
        <taxon>Pterygota</taxon>
        <taxon>Neoptera</taxon>
        <taxon>Endopterygota</taxon>
        <taxon>Diptera</taxon>
        <taxon>Brachycera</taxon>
        <taxon>Muscomorpha</taxon>
        <taxon>Ephydroidea</taxon>
        <taxon>Drosophilidae</taxon>
        <taxon>Drosophila</taxon>
        <taxon>Sophophora</taxon>
    </lineage>
</organism>
<accession>A0ABM5J3H1</accession>
<dbReference type="Pfam" id="PF14214">
    <property type="entry name" value="Helitron_like_N"/>
    <property type="match status" value="1"/>
</dbReference>
<reference evidence="4" key="1">
    <citation type="journal article" date="2021" name="Elife">
        <title>Highly contiguous assemblies of 101 drosophilid genomes.</title>
        <authorList>
            <person name="Kim B.Y."/>
            <person name="Wang J.R."/>
            <person name="Miller D.E."/>
            <person name="Barmina O."/>
            <person name="Delaney E."/>
            <person name="Thompson A."/>
            <person name="Comeault A.A."/>
            <person name="Peede D."/>
            <person name="D'Agostino E.R."/>
            <person name="Pelaez J."/>
            <person name="Aguilar J.M."/>
            <person name="Haji D."/>
            <person name="Matsunaga T."/>
            <person name="Armstrong E.E."/>
            <person name="Zych M."/>
            <person name="Ogawa Y."/>
            <person name="Stamenkovic-Radak M."/>
            <person name="Jelic M."/>
            <person name="Veselinovic M.S."/>
            <person name="Tanaskovic M."/>
            <person name="Eric P."/>
            <person name="Gao J.J."/>
            <person name="Katoh T.K."/>
            <person name="Toda M.J."/>
            <person name="Watabe H."/>
            <person name="Watada M."/>
            <person name="Davis J.S."/>
            <person name="Moyle L.C."/>
            <person name="Manoli G."/>
            <person name="Bertolini E."/>
            <person name="Kostal V."/>
            <person name="Hawley R.S."/>
            <person name="Takahashi A."/>
            <person name="Jones C.D."/>
            <person name="Price D.K."/>
            <person name="Whiteman N."/>
            <person name="Kopp A."/>
            <person name="Matute D.R."/>
            <person name="Petrov D.A."/>
        </authorList>
    </citation>
    <scope>NUCLEOTIDE SEQUENCE [LARGE SCALE GENOMIC DNA]</scope>
</reference>